<evidence type="ECO:0000313" key="1">
    <source>
        <dbReference type="EMBL" id="WMV08927.1"/>
    </source>
</evidence>
<proteinExistence type="predicted"/>
<evidence type="ECO:0008006" key="3">
    <source>
        <dbReference type="Google" id="ProtNLM"/>
    </source>
</evidence>
<dbReference type="EMBL" id="CP133612">
    <property type="protein sequence ID" value="WMV08927.1"/>
    <property type="molecule type" value="Genomic_DNA"/>
</dbReference>
<keyword evidence="2" id="KW-1185">Reference proteome</keyword>
<name>A0AAF0PQR3_SOLVR</name>
<evidence type="ECO:0000313" key="2">
    <source>
        <dbReference type="Proteomes" id="UP001234989"/>
    </source>
</evidence>
<sequence>MIMMEYALKFAQLAMYAPTMVAESRAIMRGKSGGSSMPNCIRCGRKHDGKCLAGTDGCFNCGKSGHNMSAFLFLATKGRDGRQAQLSGSGSGAPKQN</sequence>
<dbReference type="AlphaFoldDB" id="A0AAF0PQR3"/>
<protein>
    <recommendedName>
        <fullName evidence="3">Gag-pol polyprotein</fullName>
    </recommendedName>
</protein>
<organism evidence="1 2">
    <name type="scientific">Solanum verrucosum</name>
    <dbReference type="NCBI Taxonomy" id="315347"/>
    <lineage>
        <taxon>Eukaryota</taxon>
        <taxon>Viridiplantae</taxon>
        <taxon>Streptophyta</taxon>
        <taxon>Embryophyta</taxon>
        <taxon>Tracheophyta</taxon>
        <taxon>Spermatophyta</taxon>
        <taxon>Magnoliopsida</taxon>
        <taxon>eudicotyledons</taxon>
        <taxon>Gunneridae</taxon>
        <taxon>Pentapetalae</taxon>
        <taxon>asterids</taxon>
        <taxon>lamiids</taxon>
        <taxon>Solanales</taxon>
        <taxon>Solanaceae</taxon>
        <taxon>Solanoideae</taxon>
        <taxon>Solaneae</taxon>
        <taxon>Solanum</taxon>
    </lineage>
</organism>
<gene>
    <name evidence="1" type="ORF">MTR67_002312</name>
</gene>
<dbReference type="Proteomes" id="UP001234989">
    <property type="component" value="Chromosome 1"/>
</dbReference>
<accession>A0AAF0PQR3</accession>
<reference evidence="1" key="1">
    <citation type="submission" date="2023-08" db="EMBL/GenBank/DDBJ databases">
        <title>A de novo genome assembly of Solanum verrucosum Schlechtendal, a Mexican diploid species geographically isolated from the other diploid A-genome species in potato relatives.</title>
        <authorList>
            <person name="Hosaka K."/>
        </authorList>
    </citation>
    <scope>NUCLEOTIDE SEQUENCE</scope>
    <source>
        <tissue evidence="1">Young leaves</tissue>
    </source>
</reference>